<feature type="domain" description="Major facilitator superfamily (MFS) profile" evidence="8">
    <location>
        <begin position="25"/>
        <end position="479"/>
    </location>
</feature>
<name>A0A840FD64_9ACTN</name>
<feature type="transmembrane region" description="Helical" evidence="7">
    <location>
        <begin position="281"/>
        <end position="304"/>
    </location>
</feature>
<evidence type="ECO:0000259" key="8">
    <source>
        <dbReference type="PROSITE" id="PS50850"/>
    </source>
</evidence>
<keyword evidence="10" id="KW-1185">Reference proteome</keyword>
<dbReference type="InterPro" id="IPR004638">
    <property type="entry name" value="EmrB-like"/>
</dbReference>
<dbReference type="InterPro" id="IPR036259">
    <property type="entry name" value="MFS_trans_sf"/>
</dbReference>
<feature type="transmembrane region" description="Helical" evidence="7">
    <location>
        <begin position="316"/>
        <end position="337"/>
    </location>
</feature>
<comment type="subcellular location">
    <subcellularLocation>
        <location evidence="1">Cell membrane</location>
        <topology evidence="1">Multi-pass membrane protein</topology>
    </subcellularLocation>
</comment>
<dbReference type="CDD" id="cd17321">
    <property type="entry name" value="MFS_MMR_MDR_like"/>
    <property type="match status" value="1"/>
</dbReference>
<dbReference type="PROSITE" id="PS50850">
    <property type="entry name" value="MFS"/>
    <property type="match status" value="1"/>
</dbReference>
<feature type="transmembrane region" description="Helical" evidence="7">
    <location>
        <begin position="124"/>
        <end position="144"/>
    </location>
</feature>
<dbReference type="Proteomes" id="UP000551501">
    <property type="component" value="Unassembled WGS sequence"/>
</dbReference>
<dbReference type="PANTHER" id="PTHR42718:SF46">
    <property type="entry name" value="BLR6921 PROTEIN"/>
    <property type="match status" value="1"/>
</dbReference>
<dbReference type="EMBL" id="JACIFP010000002">
    <property type="protein sequence ID" value="MBB4138060.1"/>
    <property type="molecule type" value="Genomic_DNA"/>
</dbReference>
<reference evidence="9 10" key="1">
    <citation type="submission" date="2020-08" db="EMBL/GenBank/DDBJ databases">
        <title>Sequencing the genomes of 1000 actinobacteria strains.</title>
        <authorList>
            <person name="Klenk H.-P."/>
        </authorList>
    </citation>
    <scope>NUCLEOTIDE SEQUENCE [LARGE SCALE GENOMIC DNA]</scope>
    <source>
        <strain evidence="9 10">DSM 45298</strain>
    </source>
</reference>
<keyword evidence="4 7" id="KW-0812">Transmembrane</keyword>
<dbReference type="GO" id="GO:0005886">
    <property type="term" value="C:plasma membrane"/>
    <property type="evidence" value="ECO:0007669"/>
    <property type="project" value="UniProtKB-SubCell"/>
</dbReference>
<dbReference type="InterPro" id="IPR011701">
    <property type="entry name" value="MFS"/>
</dbReference>
<dbReference type="InterPro" id="IPR020846">
    <property type="entry name" value="MFS_dom"/>
</dbReference>
<dbReference type="Gene3D" id="1.20.1250.20">
    <property type="entry name" value="MFS general substrate transporter like domains"/>
    <property type="match status" value="1"/>
</dbReference>
<evidence type="ECO:0000256" key="1">
    <source>
        <dbReference type="ARBA" id="ARBA00004651"/>
    </source>
</evidence>
<dbReference type="RefSeq" id="WP_183373311.1">
    <property type="nucleotide sequence ID" value="NZ_BAABHL010000075.1"/>
</dbReference>
<feature type="transmembrane region" description="Helical" evidence="7">
    <location>
        <begin position="151"/>
        <end position="171"/>
    </location>
</feature>
<feature type="transmembrane region" description="Helical" evidence="7">
    <location>
        <begin position="344"/>
        <end position="363"/>
    </location>
</feature>
<evidence type="ECO:0000256" key="5">
    <source>
        <dbReference type="ARBA" id="ARBA00022989"/>
    </source>
</evidence>
<protein>
    <submittedName>
        <fullName evidence="9">EmrB/QacA subfamily drug resistance transporter</fullName>
    </submittedName>
</protein>
<evidence type="ECO:0000256" key="2">
    <source>
        <dbReference type="ARBA" id="ARBA00022448"/>
    </source>
</evidence>
<feature type="transmembrane region" description="Helical" evidence="7">
    <location>
        <begin position="23"/>
        <end position="43"/>
    </location>
</feature>
<dbReference type="InterPro" id="IPR005829">
    <property type="entry name" value="Sugar_transporter_CS"/>
</dbReference>
<evidence type="ECO:0000256" key="7">
    <source>
        <dbReference type="SAM" id="Phobius"/>
    </source>
</evidence>
<dbReference type="AlphaFoldDB" id="A0A840FD64"/>
<feature type="transmembrane region" description="Helical" evidence="7">
    <location>
        <begin position="369"/>
        <end position="389"/>
    </location>
</feature>
<keyword evidence="5 7" id="KW-1133">Transmembrane helix</keyword>
<dbReference type="PRINTS" id="PR01036">
    <property type="entry name" value="TCRTETB"/>
</dbReference>
<keyword evidence="6 7" id="KW-0472">Membrane</keyword>
<accession>A0A840FD64</accession>
<evidence type="ECO:0000256" key="3">
    <source>
        <dbReference type="ARBA" id="ARBA00022475"/>
    </source>
</evidence>
<feature type="transmembrane region" description="Helical" evidence="7">
    <location>
        <begin position="91"/>
        <end position="118"/>
    </location>
</feature>
<dbReference type="Gene3D" id="1.20.1720.10">
    <property type="entry name" value="Multidrug resistance protein D"/>
    <property type="match status" value="1"/>
</dbReference>
<dbReference type="PROSITE" id="PS00216">
    <property type="entry name" value="SUGAR_TRANSPORT_1"/>
    <property type="match status" value="1"/>
</dbReference>
<feature type="transmembrane region" description="Helical" evidence="7">
    <location>
        <begin position="63"/>
        <end position="79"/>
    </location>
</feature>
<evidence type="ECO:0000256" key="6">
    <source>
        <dbReference type="ARBA" id="ARBA00023136"/>
    </source>
</evidence>
<keyword evidence="3" id="KW-1003">Cell membrane</keyword>
<proteinExistence type="predicted"/>
<evidence type="ECO:0000256" key="4">
    <source>
        <dbReference type="ARBA" id="ARBA00022692"/>
    </source>
</evidence>
<feature type="transmembrane region" description="Helical" evidence="7">
    <location>
        <begin position="243"/>
        <end position="260"/>
    </location>
</feature>
<organism evidence="9 10">
    <name type="scientific">Gordonia humi</name>
    <dbReference type="NCBI Taxonomy" id="686429"/>
    <lineage>
        <taxon>Bacteria</taxon>
        <taxon>Bacillati</taxon>
        <taxon>Actinomycetota</taxon>
        <taxon>Actinomycetes</taxon>
        <taxon>Mycobacteriales</taxon>
        <taxon>Gordoniaceae</taxon>
        <taxon>Gordonia</taxon>
    </lineage>
</organism>
<feature type="transmembrane region" description="Helical" evidence="7">
    <location>
        <begin position="177"/>
        <end position="201"/>
    </location>
</feature>
<evidence type="ECO:0000313" key="9">
    <source>
        <dbReference type="EMBL" id="MBB4138060.1"/>
    </source>
</evidence>
<dbReference type="SUPFAM" id="SSF103473">
    <property type="entry name" value="MFS general substrate transporter"/>
    <property type="match status" value="1"/>
</dbReference>
<dbReference type="Pfam" id="PF07690">
    <property type="entry name" value="MFS_1"/>
    <property type="match status" value="1"/>
</dbReference>
<dbReference type="GO" id="GO:0022857">
    <property type="term" value="F:transmembrane transporter activity"/>
    <property type="evidence" value="ECO:0007669"/>
    <property type="project" value="InterPro"/>
</dbReference>
<sequence>MAELHAGSPANVITEPKPARRRWWVLGLIALVQLMLALDASVVNVALPKVQETLSISDASRQWAVTAYALTFGGLLLLGGRIADFAGRKRVLLVGLVGFVAASALGGLATTASVLFAARGLQGAFAALMAPAGLAILSVTFTRARERGTAFGVYGAVSGAGVAIGLTVGGLLTQYTSWRWCLLINVPVGVIAAMICFVVLTESKAAGRARYDVPGAVTATFGLMSLIFGITKGQEKGWTDSSTLGALATAAVLLVAFVAIEARSTRPLLPLRILLHRSRSGAYLASLLSGAALFSIFLFLSYYMQGVSGYSPVRTGLAFLPSALGVGIGSGIAGRLMGRLTPRAVAVAGLVTTAAGMFLLTGLDLSSGYVVHLLPGEVVTAVGCGLVFVTAPSAAMTDIAETDSGAASALVNTAQQIGGSLGIAVLGAIAASITTGHLATHPGDISAATVQGFRAAFLAGGIALAVGAVIVAVLIGRSEPAHLNSIETHRS</sequence>
<keyword evidence="2" id="KW-0813">Transport</keyword>
<feature type="transmembrane region" description="Helical" evidence="7">
    <location>
        <begin position="452"/>
        <end position="475"/>
    </location>
</feature>
<gene>
    <name evidence="9" type="ORF">BKA16_004685</name>
</gene>
<dbReference type="PANTHER" id="PTHR42718">
    <property type="entry name" value="MAJOR FACILITATOR SUPERFAMILY MULTIDRUG TRANSPORTER MFSC"/>
    <property type="match status" value="1"/>
</dbReference>
<dbReference type="NCBIfam" id="TIGR00711">
    <property type="entry name" value="efflux_EmrB"/>
    <property type="match status" value="1"/>
</dbReference>
<evidence type="ECO:0000313" key="10">
    <source>
        <dbReference type="Proteomes" id="UP000551501"/>
    </source>
</evidence>
<comment type="caution">
    <text evidence="9">The sequence shown here is derived from an EMBL/GenBank/DDBJ whole genome shotgun (WGS) entry which is preliminary data.</text>
</comment>
<feature type="transmembrane region" description="Helical" evidence="7">
    <location>
        <begin position="421"/>
        <end position="440"/>
    </location>
</feature>
<feature type="transmembrane region" description="Helical" evidence="7">
    <location>
        <begin position="213"/>
        <end position="231"/>
    </location>
</feature>